<evidence type="ECO:0000313" key="1">
    <source>
        <dbReference type="EMBL" id="KFB50859.1"/>
    </source>
</evidence>
<proteinExistence type="predicted"/>
<dbReference type="EnsemblMetazoa" id="ASIC019202-RA">
    <property type="protein sequence ID" value="ASIC019202-PA"/>
    <property type="gene ID" value="ASIC019202"/>
</dbReference>
<evidence type="ECO:0000313" key="2">
    <source>
        <dbReference type="EnsemblMetazoa" id="ASIC019202-PA"/>
    </source>
</evidence>
<gene>
    <name evidence="1" type="ORF">ZHAS_00019202</name>
</gene>
<reference evidence="2" key="2">
    <citation type="submission" date="2020-05" db="UniProtKB">
        <authorList>
            <consortium name="EnsemblMetazoa"/>
        </authorList>
    </citation>
    <scope>IDENTIFICATION</scope>
</reference>
<accession>A0A084WKW5</accession>
<evidence type="ECO:0000313" key="3">
    <source>
        <dbReference type="Proteomes" id="UP000030765"/>
    </source>
</evidence>
<sequence length="137" mass="14960">MLLVALVSCRHKVRVASKNHRPPDEPPYCTASASFSFLLNSKSSHGTGVHPLPSIGFERAPSFGVDDKIRWHGKRISNRKPLVFAVLAANKWCRLITLPSDATAARGSYTVKSGLRLLNLHQISSIDEAVCNGIRDG</sequence>
<protein>
    <submittedName>
        <fullName evidence="1 2">Uncharacterized protein</fullName>
    </submittedName>
</protein>
<dbReference type="EMBL" id="KE525350">
    <property type="protein sequence ID" value="KFB50859.1"/>
    <property type="molecule type" value="Genomic_DNA"/>
</dbReference>
<organism evidence="1">
    <name type="scientific">Anopheles sinensis</name>
    <name type="common">Mosquito</name>
    <dbReference type="NCBI Taxonomy" id="74873"/>
    <lineage>
        <taxon>Eukaryota</taxon>
        <taxon>Metazoa</taxon>
        <taxon>Ecdysozoa</taxon>
        <taxon>Arthropoda</taxon>
        <taxon>Hexapoda</taxon>
        <taxon>Insecta</taxon>
        <taxon>Pterygota</taxon>
        <taxon>Neoptera</taxon>
        <taxon>Endopterygota</taxon>
        <taxon>Diptera</taxon>
        <taxon>Nematocera</taxon>
        <taxon>Culicoidea</taxon>
        <taxon>Culicidae</taxon>
        <taxon>Anophelinae</taxon>
        <taxon>Anopheles</taxon>
    </lineage>
</organism>
<dbReference type="AlphaFoldDB" id="A0A084WKW5"/>
<dbReference type="VEuPathDB" id="VectorBase:ASIC019202"/>
<reference evidence="1 3" key="1">
    <citation type="journal article" date="2014" name="BMC Genomics">
        <title>Genome sequence of Anopheles sinensis provides insight into genetics basis of mosquito competence for malaria parasites.</title>
        <authorList>
            <person name="Zhou D."/>
            <person name="Zhang D."/>
            <person name="Ding G."/>
            <person name="Shi L."/>
            <person name="Hou Q."/>
            <person name="Ye Y."/>
            <person name="Xu Y."/>
            <person name="Zhou H."/>
            <person name="Xiong C."/>
            <person name="Li S."/>
            <person name="Yu J."/>
            <person name="Hong S."/>
            <person name="Yu X."/>
            <person name="Zou P."/>
            <person name="Chen C."/>
            <person name="Chang X."/>
            <person name="Wang W."/>
            <person name="Lv Y."/>
            <person name="Sun Y."/>
            <person name="Ma L."/>
            <person name="Shen B."/>
            <person name="Zhu C."/>
        </authorList>
    </citation>
    <scope>NUCLEOTIDE SEQUENCE [LARGE SCALE GENOMIC DNA]</scope>
</reference>
<dbReference type="EMBL" id="ATLV01024152">
    <property type="status" value="NOT_ANNOTATED_CDS"/>
    <property type="molecule type" value="Genomic_DNA"/>
</dbReference>
<keyword evidence="3" id="KW-1185">Reference proteome</keyword>
<dbReference type="Proteomes" id="UP000030765">
    <property type="component" value="Unassembled WGS sequence"/>
</dbReference>
<name>A0A084WKW5_ANOSI</name>